<sequence length="112" mass="12894">LTESGLQNEEIRNAAITVSTLWKELGHSNISLSQANCERTFSTLKWFVDELTYFDAELTKSEFREMVKLATIDNDIDDCLDDHIVDEVNENNNTYEGNLSLLFQNNLILEDF</sequence>
<evidence type="ECO:0000313" key="1">
    <source>
        <dbReference type="EMBL" id="CAG8707009.1"/>
    </source>
</evidence>
<protein>
    <submittedName>
        <fullName evidence="1">24345_t:CDS:1</fullName>
    </submittedName>
</protein>
<comment type="caution">
    <text evidence="1">The sequence shown here is derived from an EMBL/GenBank/DDBJ whole genome shotgun (WGS) entry which is preliminary data.</text>
</comment>
<dbReference type="Proteomes" id="UP000789901">
    <property type="component" value="Unassembled WGS sequence"/>
</dbReference>
<organism evidence="1 2">
    <name type="scientific">Gigaspora margarita</name>
    <dbReference type="NCBI Taxonomy" id="4874"/>
    <lineage>
        <taxon>Eukaryota</taxon>
        <taxon>Fungi</taxon>
        <taxon>Fungi incertae sedis</taxon>
        <taxon>Mucoromycota</taxon>
        <taxon>Glomeromycotina</taxon>
        <taxon>Glomeromycetes</taxon>
        <taxon>Diversisporales</taxon>
        <taxon>Gigasporaceae</taxon>
        <taxon>Gigaspora</taxon>
    </lineage>
</organism>
<dbReference type="EMBL" id="CAJVQB010007660">
    <property type="protein sequence ID" value="CAG8707009.1"/>
    <property type="molecule type" value="Genomic_DNA"/>
</dbReference>
<reference evidence="1 2" key="1">
    <citation type="submission" date="2021-06" db="EMBL/GenBank/DDBJ databases">
        <authorList>
            <person name="Kallberg Y."/>
            <person name="Tangrot J."/>
            <person name="Rosling A."/>
        </authorList>
    </citation>
    <scope>NUCLEOTIDE SEQUENCE [LARGE SCALE GENOMIC DNA]</scope>
    <source>
        <strain evidence="1 2">120-4 pot B 10/14</strain>
    </source>
</reference>
<accession>A0ABN7V0R9</accession>
<gene>
    <name evidence="1" type="ORF">GMARGA_LOCUS12508</name>
</gene>
<proteinExistence type="predicted"/>
<evidence type="ECO:0000313" key="2">
    <source>
        <dbReference type="Proteomes" id="UP000789901"/>
    </source>
</evidence>
<keyword evidence="2" id="KW-1185">Reference proteome</keyword>
<feature type="non-terminal residue" evidence="1">
    <location>
        <position position="1"/>
    </location>
</feature>
<name>A0ABN7V0R9_GIGMA</name>